<feature type="region of interest" description="Disordered" evidence="1">
    <location>
        <begin position="216"/>
        <end position="240"/>
    </location>
</feature>
<dbReference type="EMBL" id="JACVVK020000262">
    <property type="protein sequence ID" value="KAK7481462.1"/>
    <property type="molecule type" value="Genomic_DNA"/>
</dbReference>
<feature type="compositionally biased region" description="Low complexity" evidence="1">
    <location>
        <begin position="119"/>
        <end position="129"/>
    </location>
</feature>
<name>A0ABD0K243_9CAEN</name>
<reference evidence="2 3" key="1">
    <citation type="journal article" date="2023" name="Sci. Data">
        <title>Genome assembly of the Korean intertidal mud-creeper Batillaria attramentaria.</title>
        <authorList>
            <person name="Patra A.K."/>
            <person name="Ho P.T."/>
            <person name="Jun S."/>
            <person name="Lee S.J."/>
            <person name="Kim Y."/>
            <person name="Won Y.J."/>
        </authorList>
    </citation>
    <scope>NUCLEOTIDE SEQUENCE [LARGE SCALE GENOMIC DNA]</scope>
    <source>
        <strain evidence="2">Wonlab-2016</strain>
    </source>
</reference>
<protein>
    <submittedName>
        <fullName evidence="2">Uncharacterized protein</fullName>
    </submittedName>
</protein>
<keyword evidence="3" id="KW-1185">Reference proteome</keyword>
<gene>
    <name evidence="2" type="ORF">BaRGS_00027313</name>
</gene>
<feature type="compositionally biased region" description="Pro residues" evidence="1">
    <location>
        <begin position="130"/>
        <end position="143"/>
    </location>
</feature>
<evidence type="ECO:0000313" key="2">
    <source>
        <dbReference type="EMBL" id="KAK7481462.1"/>
    </source>
</evidence>
<feature type="compositionally biased region" description="Basic residues" evidence="1">
    <location>
        <begin position="179"/>
        <end position="190"/>
    </location>
</feature>
<evidence type="ECO:0000313" key="3">
    <source>
        <dbReference type="Proteomes" id="UP001519460"/>
    </source>
</evidence>
<dbReference type="Proteomes" id="UP001519460">
    <property type="component" value="Unassembled WGS sequence"/>
</dbReference>
<feature type="compositionally biased region" description="Polar residues" evidence="1">
    <location>
        <begin position="20"/>
        <end position="29"/>
    </location>
</feature>
<feature type="region of interest" description="Disordered" evidence="1">
    <location>
        <begin position="1"/>
        <end position="29"/>
    </location>
</feature>
<sequence length="240" mass="26443">MKTKSTQKSNPLNKQKLEPDSQTNQIYRSCTSDPLNPKGCFKLAALTGKQKLAALTGKQKLAALTGKQKLAALTDRKRIHYLGQSNLNAPVARVNRCPASKIGLNSDPLPSPLNPPTIFPTITTSSIIPSPNPHKSPPPPPLPSTDRSDGESDKTGPSPVALDRDFRDKYNKSLQARGHEKHPRKKRRQSRVFLIFDPHHGSSLFAWPWRMFALGGSQYPLPPPPPPINQYDKVKGGLRS</sequence>
<evidence type="ECO:0000256" key="1">
    <source>
        <dbReference type="SAM" id="MobiDB-lite"/>
    </source>
</evidence>
<feature type="region of interest" description="Disordered" evidence="1">
    <location>
        <begin position="103"/>
        <end position="190"/>
    </location>
</feature>
<proteinExistence type="predicted"/>
<comment type="caution">
    <text evidence="2">The sequence shown here is derived from an EMBL/GenBank/DDBJ whole genome shotgun (WGS) entry which is preliminary data.</text>
</comment>
<feature type="compositionally biased region" description="Pro residues" evidence="1">
    <location>
        <begin position="109"/>
        <end position="118"/>
    </location>
</feature>
<feature type="compositionally biased region" description="Basic and acidic residues" evidence="1">
    <location>
        <begin position="162"/>
        <end position="171"/>
    </location>
</feature>
<feature type="compositionally biased region" description="Polar residues" evidence="1">
    <location>
        <begin position="1"/>
        <end position="13"/>
    </location>
</feature>
<dbReference type="AlphaFoldDB" id="A0ABD0K243"/>
<organism evidence="2 3">
    <name type="scientific">Batillaria attramentaria</name>
    <dbReference type="NCBI Taxonomy" id="370345"/>
    <lineage>
        <taxon>Eukaryota</taxon>
        <taxon>Metazoa</taxon>
        <taxon>Spiralia</taxon>
        <taxon>Lophotrochozoa</taxon>
        <taxon>Mollusca</taxon>
        <taxon>Gastropoda</taxon>
        <taxon>Caenogastropoda</taxon>
        <taxon>Sorbeoconcha</taxon>
        <taxon>Cerithioidea</taxon>
        <taxon>Batillariidae</taxon>
        <taxon>Batillaria</taxon>
    </lineage>
</organism>
<accession>A0ABD0K243</accession>